<evidence type="ECO:0000256" key="2">
    <source>
        <dbReference type="ARBA" id="ARBA00022857"/>
    </source>
</evidence>
<comment type="caution">
    <text evidence="5">The sequence shown here is derived from an EMBL/GenBank/DDBJ whole genome shotgun (WGS) entry which is preliminary data.</text>
</comment>
<evidence type="ECO:0000259" key="4">
    <source>
        <dbReference type="Pfam" id="PF00248"/>
    </source>
</evidence>
<keyword evidence="6" id="KW-1185">Reference proteome</keyword>
<evidence type="ECO:0000313" key="5">
    <source>
        <dbReference type="EMBL" id="MCQ6958168.1"/>
    </source>
</evidence>
<evidence type="ECO:0000256" key="1">
    <source>
        <dbReference type="ARBA" id="ARBA00006515"/>
    </source>
</evidence>
<evidence type="ECO:0000313" key="6">
    <source>
        <dbReference type="Proteomes" id="UP001204376"/>
    </source>
</evidence>
<comment type="similarity">
    <text evidence="1">Belongs to the shaker potassium channel beta subunit family.</text>
</comment>
<proteinExistence type="inferred from homology"/>
<dbReference type="PANTHER" id="PTHR43150">
    <property type="entry name" value="HYPERKINETIC, ISOFORM M"/>
    <property type="match status" value="1"/>
</dbReference>
<evidence type="ECO:0000256" key="3">
    <source>
        <dbReference type="ARBA" id="ARBA00023002"/>
    </source>
</evidence>
<dbReference type="SUPFAM" id="SSF51430">
    <property type="entry name" value="NAD(P)-linked oxidoreductase"/>
    <property type="match status" value="1"/>
</dbReference>
<keyword evidence="2" id="KW-0521">NADP</keyword>
<reference evidence="5 6" key="1">
    <citation type="submission" date="2022-07" db="EMBL/GenBank/DDBJ databases">
        <title>Mucilaginibacter sp. JC4.</title>
        <authorList>
            <person name="Le V."/>
            <person name="Ko S.-R."/>
            <person name="Ahn C.-Y."/>
            <person name="Oh H.-M."/>
        </authorList>
    </citation>
    <scope>NUCLEOTIDE SEQUENCE [LARGE SCALE GENOMIC DNA]</scope>
    <source>
        <strain evidence="5 6">JC4</strain>
    </source>
</reference>
<dbReference type="RefSeq" id="WP_256538349.1">
    <property type="nucleotide sequence ID" value="NZ_JANHOH010000001.1"/>
</dbReference>
<dbReference type="NCBIfam" id="NF007388">
    <property type="entry name" value="PRK09912.1"/>
    <property type="match status" value="1"/>
</dbReference>
<keyword evidence="3 5" id="KW-0560">Oxidoreductase</keyword>
<dbReference type="EMBL" id="JANHOH010000001">
    <property type="protein sequence ID" value="MCQ6958168.1"/>
    <property type="molecule type" value="Genomic_DNA"/>
</dbReference>
<dbReference type="GO" id="GO:0016491">
    <property type="term" value="F:oxidoreductase activity"/>
    <property type="evidence" value="ECO:0007669"/>
    <property type="project" value="UniProtKB-KW"/>
</dbReference>
<organism evidence="5 6">
    <name type="scientific">Mucilaginibacter aquariorum</name>
    <dbReference type="NCBI Taxonomy" id="2967225"/>
    <lineage>
        <taxon>Bacteria</taxon>
        <taxon>Pseudomonadati</taxon>
        <taxon>Bacteroidota</taxon>
        <taxon>Sphingobacteriia</taxon>
        <taxon>Sphingobacteriales</taxon>
        <taxon>Sphingobacteriaceae</taxon>
        <taxon>Mucilaginibacter</taxon>
    </lineage>
</organism>
<dbReference type="EC" id="1.1.1.-" evidence="5"/>
<dbReference type="CDD" id="cd19151">
    <property type="entry name" value="AKR_AKR14A2"/>
    <property type="match status" value="1"/>
</dbReference>
<dbReference type="PANTHER" id="PTHR43150:SF4">
    <property type="entry name" value="L-GLYCERALDEHYDE 3-PHOSPHATE REDUCTASE"/>
    <property type="match status" value="1"/>
</dbReference>
<dbReference type="InterPro" id="IPR036812">
    <property type="entry name" value="NAD(P)_OxRdtase_dom_sf"/>
</dbReference>
<dbReference type="InterPro" id="IPR023210">
    <property type="entry name" value="NADP_OxRdtase_dom"/>
</dbReference>
<sequence length="329" mass="36711">MTYLPSSERYKKMQYRRCGKSGIKLPAISLGLWHNFGHVDVMENYRKILHLAFDSGITHFDLANNYGPPPGSAETNFGKILKEDFGGYRDEMIISSKAGYTMWDGPYGDWGSKKYLVSSLDQSLKRMGLDYVDIFYHHRPDPETPLEETMSALDLIVRQGKALYVGISNYNAKEADEAIAILKRLGTPCLIHQPKYSMFVRDAEAGLLDVLEKDGVGCIPFSPLAQGLLTNKYLHGIPDDSRAAKSTGFLQTSQVTDEVIGKIKKLNTLAEQRGQTLAQMALAWLLKDARVTSVLIGASKPEQLADSLKALDNVNFSSEELERIEQILK</sequence>
<dbReference type="PRINTS" id="PR01577">
    <property type="entry name" value="KCNABCHANNEL"/>
</dbReference>
<protein>
    <submittedName>
        <fullName evidence="5">L-glyceraldehyde 3-phosphate reductase</fullName>
        <ecNumber evidence="5">1.1.1.-</ecNumber>
    </submittedName>
</protein>
<gene>
    <name evidence="5" type="primary">mgrA</name>
    <name evidence="5" type="ORF">NPE20_09375</name>
</gene>
<dbReference type="InterPro" id="IPR005399">
    <property type="entry name" value="K_chnl_volt-dep_bsu_KCNAB-rel"/>
</dbReference>
<dbReference type="Gene3D" id="3.20.20.100">
    <property type="entry name" value="NADP-dependent oxidoreductase domain"/>
    <property type="match status" value="1"/>
</dbReference>
<feature type="domain" description="NADP-dependent oxidoreductase" evidence="4">
    <location>
        <begin position="28"/>
        <end position="328"/>
    </location>
</feature>
<dbReference type="Pfam" id="PF00248">
    <property type="entry name" value="Aldo_ket_red"/>
    <property type="match status" value="1"/>
</dbReference>
<accession>A0ABT1T130</accession>
<name>A0ABT1T130_9SPHI</name>
<dbReference type="Proteomes" id="UP001204376">
    <property type="component" value="Unassembled WGS sequence"/>
</dbReference>